<feature type="compositionally biased region" description="Basic and acidic residues" evidence="1">
    <location>
        <begin position="44"/>
        <end position="61"/>
    </location>
</feature>
<feature type="transmembrane region" description="Helical" evidence="2">
    <location>
        <begin position="301"/>
        <end position="320"/>
    </location>
</feature>
<feature type="transmembrane region" description="Helical" evidence="2">
    <location>
        <begin position="380"/>
        <end position="400"/>
    </location>
</feature>
<dbReference type="Proteomes" id="UP001583193">
    <property type="component" value="Unassembled WGS sequence"/>
</dbReference>
<evidence type="ECO:0000256" key="2">
    <source>
        <dbReference type="SAM" id="Phobius"/>
    </source>
</evidence>
<keyword evidence="2" id="KW-0812">Transmembrane</keyword>
<keyword evidence="4" id="KW-1185">Reference proteome</keyword>
<gene>
    <name evidence="3" type="ORF">Plec18167_006221</name>
</gene>
<accession>A0ABR3XDL7</accession>
<feature type="compositionally biased region" description="Basic and acidic residues" evidence="1">
    <location>
        <begin position="8"/>
        <end position="20"/>
    </location>
</feature>
<comment type="caution">
    <text evidence="3">The sequence shown here is derived from an EMBL/GenBank/DDBJ whole genome shotgun (WGS) entry which is preliminary data.</text>
</comment>
<feature type="region of interest" description="Disordered" evidence="1">
    <location>
        <begin position="1"/>
        <end position="22"/>
    </location>
</feature>
<feature type="region of interest" description="Disordered" evidence="1">
    <location>
        <begin position="43"/>
        <end position="91"/>
    </location>
</feature>
<reference evidence="3 4" key="1">
    <citation type="journal article" date="2024" name="IMA Fungus">
        <title>IMA Genome - F19 : A genome assembly and annotation guide to empower mycologists, including annotated draft genome sequences of Ceratocystis pirilliformis, Diaporthe australafricana, Fusarium ophioides, Paecilomyces lecythidis, and Sporothrix stenoceras.</title>
        <authorList>
            <person name="Aylward J."/>
            <person name="Wilson A.M."/>
            <person name="Visagie C.M."/>
            <person name="Spraker J."/>
            <person name="Barnes I."/>
            <person name="Buitendag C."/>
            <person name="Ceriani C."/>
            <person name="Del Mar Angel L."/>
            <person name="du Plessis D."/>
            <person name="Fuchs T."/>
            <person name="Gasser K."/>
            <person name="Kramer D."/>
            <person name="Li W."/>
            <person name="Munsamy K."/>
            <person name="Piso A."/>
            <person name="Price J.L."/>
            <person name="Sonnekus B."/>
            <person name="Thomas C."/>
            <person name="van der Nest A."/>
            <person name="van Dijk A."/>
            <person name="van Heerden A."/>
            <person name="van Vuuren N."/>
            <person name="Yilmaz N."/>
            <person name="Duong T.A."/>
            <person name="van der Merwe N.A."/>
            <person name="Wingfield M.J."/>
            <person name="Wingfield B.D."/>
        </authorList>
    </citation>
    <scope>NUCLEOTIDE SEQUENCE [LARGE SCALE GENOMIC DNA]</scope>
    <source>
        <strain evidence="3 4">CMW 18167</strain>
    </source>
</reference>
<feature type="transmembrane region" description="Helical" evidence="2">
    <location>
        <begin position="406"/>
        <end position="428"/>
    </location>
</feature>
<name>A0ABR3XDL7_9EURO</name>
<feature type="transmembrane region" description="Helical" evidence="2">
    <location>
        <begin position="152"/>
        <end position="178"/>
    </location>
</feature>
<keyword evidence="2" id="KW-1133">Transmembrane helix</keyword>
<sequence>MPLSKRAFHPEREPLRDHAGLELQRSRVHAPFAFLNPTHAVFRPTEKYASEGDSQKTKRAEGEEEEAPAELDQGHEKQQQPTPPQSRAEADQVQYLWRSRDNRKGRHALQVRYHDEKDPTKPRYEAPRKTSEFRSVLHGLWRMCSVFPYWDVSYLVAFIFSLGSVIWVINAFFVWLPLEDPSSEFPHESFTGGGVTAFIGATVFEIGSVLLILEAVNENTAGCFGWALEQVLREETAEAITVVKPASQHKCRHHHADRRVFLGSGRRRGHASWTTVDAAGDRTFTWFPSWTELQTHYLHELGFLASFAQLVGATIFWIAGFTGLPGIANHMSQRVTNGVFWVPQIVGGSFFIISGLLFTIETQRKWYIPAPKVLGWHIGAWNFVGGIGFTLCGALGPATANSGVEYQSSLATFWGSWAFLIGSVIQWYESLDKYPVEEIKDNTGGKAINIDETGKEETATKEGD</sequence>
<evidence type="ECO:0008006" key="5">
    <source>
        <dbReference type="Google" id="ProtNLM"/>
    </source>
</evidence>
<feature type="transmembrane region" description="Helical" evidence="2">
    <location>
        <begin position="340"/>
        <end position="360"/>
    </location>
</feature>
<proteinExistence type="predicted"/>
<protein>
    <recommendedName>
        <fullName evidence="5">Integral membrane protein</fullName>
    </recommendedName>
</protein>
<evidence type="ECO:0000313" key="3">
    <source>
        <dbReference type="EMBL" id="KAL1873704.1"/>
    </source>
</evidence>
<evidence type="ECO:0000313" key="4">
    <source>
        <dbReference type="Proteomes" id="UP001583193"/>
    </source>
</evidence>
<feature type="transmembrane region" description="Helical" evidence="2">
    <location>
        <begin position="190"/>
        <end position="213"/>
    </location>
</feature>
<evidence type="ECO:0000256" key="1">
    <source>
        <dbReference type="SAM" id="MobiDB-lite"/>
    </source>
</evidence>
<organism evidence="3 4">
    <name type="scientific">Paecilomyces lecythidis</name>
    <dbReference type="NCBI Taxonomy" id="3004212"/>
    <lineage>
        <taxon>Eukaryota</taxon>
        <taxon>Fungi</taxon>
        <taxon>Dikarya</taxon>
        <taxon>Ascomycota</taxon>
        <taxon>Pezizomycotina</taxon>
        <taxon>Eurotiomycetes</taxon>
        <taxon>Eurotiomycetidae</taxon>
        <taxon>Eurotiales</taxon>
        <taxon>Thermoascaceae</taxon>
        <taxon>Paecilomyces</taxon>
    </lineage>
</organism>
<dbReference type="EMBL" id="JAVDPF010000021">
    <property type="protein sequence ID" value="KAL1873704.1"/>
    <property type="molecule type" value="Genomic_DNA"/>
</dbReference>
<keyword evidence="2" id="KW-0472">Membrane</keyword>